<evidence type="ECO:0000259" key="4">
    <source>
        <dbReference type="PROSITE" id="PS50887"/>
    </source>
</evidence>
<evidence type="ECO:0000259" key="3">
    <source>
        <dbReference type="PROSITE" id="PS50883"/>
    </source>
</evidence>
<dbReference type="CDD" id="cd01949">
    <property type="entry name" value="GGDEF"/>
    <property type="match status" value="1"/>
</dbReference>
<gene>
    <name evidence="5" type="ORF">FEV51_08930</name>
</gene>
<dbReference type="InterPro" id="IPR029787">
    <property type="entry name" value="Nucleotide_cyclase"/>
</dbReference>
<dbReference type="Pfam" id="PF00563">
    <property type="entry name" value="EAL"/>
    <property type="match status" value="1"/>
</dbReference>
<feature type="region of interest" description="Disordered" evidence="1">
    <location>
        <begin position="16"/>
        <end position="44"/>
    </location>
</feature>
<dbReference type="EMBL" id="VCAO01000003">
    <property type="protein sequence ID" value="TMM48387.1"/>
    <property type="molecule type" value="Genomic_DNA"/>
</dbReference>
<dbReference type="PANTHER" id="PTHR44757">
    <property type="entry name" value="DIGUANYLATE CYCLASE DGCP"/>
    <property type="match status" value="1"/>
</dbReference>
<evidence type="ECO:0000259" key="2">
    <source>
        <dbReference type="PROSITE" id="PS50113"/>
    </source>
</evidence>
<dbReference type="Gene3D" id="3.30.70.270">
    <property type="match status" value="1"/>
</dbReference>
<dbReference type="SMART" id="SM00267">
    <property type="entry name" value="GGDEF"/>
    <property type="match status" value="1"/>
</dbReference>
<evidence type="ECO:0000313" key="6">
    <source>
        <dbReference type="Proteomes" id="UP000309668"/>
    </source>
</evidence>
<evidence type="ECO:0000256" key="1">
    <source>
        <dbReference type="SAM" id="MobiDB-lite"/>
    </source>
</evidence>
<dbReference type="SUPFAM" id="SSF55785">
    <property type="entry name" value="PYP-like sensor domain (PAS domain)"/>
    <property type="match status" value="1"/>
</dbReference>
<dbReference type="OrthoDB" id="9790882at2"/>
<dbReference type="InterPro" id="IPR035965">
    <property type="entry name" value="PAS-like_dom_sf"/>
</dbReference>
<feature type="compositionally biased region" description="Basic and acidic residues" evidence="1">
    <location>
        <begin position="33"/>
        <end position="42"/>
    </location>
</feature>
<dbReference type="Gene3D" id="2.10.70.100">
    <property type="match status" value="1"/>
</dbReference>
<feature type="domain" description="PAC" evidence="2">
    <location>
        <begin position="15"/>
        <end position="67"/>
    </location>
</feature>
<dbReference type="SUPFAM" id="SSF55073">
    <property type="entry name" value="Nucleotide cyclase"/>
    <property type="match status" value="1"/>
</dbReference>
<dbReference type="PROSITE" id="PS50883">
    <property type="entry name" value="EAL"/>
    <property type="match status" value="1"/>
</dbReference>
<proteinExistence type="predicted"/>
<dbReference type="Pfam" id="PF00990">
    <property type="entry name" value="GGDEF"/>
    <property type="match status" value="1"/>
</dbReference>
<dbReference type="SMART" id="SM00052">
    <property type="entry name" value="EAL"/>
    <property type="match status" value="1"/>
</dbReference>
<comment type="caution">
    <text evidence="5">The sequence shown here is derived from an EMBL/GenBank/DDBJ whole genome shotgun (WGS) entry which is preliminary data.</text>
</comment>
<dbReference type="SMART" id="SM00086">
    <property type="entry name" value="PAC"/>
    <property type="match status" value="1"/>
</dbReference>
<dbReference type="PANTHER" id="PTHR44757:SF2">
    <property type="entry name" value="BIOFILM ARCHITECTURE MAINTENANCE PROTEIN MBAA"/>
    <property type="match status" value="1"/>
</dbReference>
<dbReference type="InterPro" id="IPR000160">
    <property type="entry name" value="GGDEF_dom"/>
</dbReference>
<dbReference type="PROSITE" id="PS50113">
    <property type="entry name" value="PAC"/>
    <property type="match status" value="1"/>
</dbReference>
<dbReference type="InterPro" id="IPR001633">
    <property type="entry name" value="EAL_dom"/>
</dbReference>
<feature type="region of interest" description="Disordered" evidence="1">
    <location>
        <begin position="490"/>
        <end position="519"/>
    </location>
</feature>
<dbReference type="PROSITE" id="PS50887">
    <property type="entry name" value="GGDEF"/>
    <property type="match status" value="1"/>
</dbReference>
<dbReference type="CDD" id="cd01948">
    <property type="entry name" value="EAL"/>
    <property type="match status" value="1"/>
</dbReference>
<dbReference type="InterPro" id="IPR035919">
    <property type="entry name" value="EAL_sf"/>
</dbReference>
<dbReference type="Proteomes" id="UP000309668">
    <property type="component" value="Unassembled WGS sequence"/>
</dbReference>
<dbReference type="AlphaFoldDB" id="A0A5S3P5T1"/>
<protein>
    <submittedName>
        <fullName evidence="5">EAL domain-containing protein</fullName>
    </submittedName>
</protein>
<dbReference type="InterPro" id="IPR000014">
    <property type="entry name" value="PAS"/>
</dbReference>
<feature type="domain" description="EAL" evidence="3">
    <location>
        <begin position="240"/>
        <end position="495"/>
    </location>
</feature>
<sequence>MSSSIQEALAHDRPFDFETSIQRPDGTVRRVRSQGERMRDDSTGQDSLIGVFMDITSSHRDRIALVHAANHDLLTGLYNRLHFDRLLVEKIAASQGQRGALSLILIDLDGFKDVNDTFGHLNGDYVLAQTAQRIARATPKQAVVARWGGDEFALLAPPGASREQLEFIARRITEAVRQDINVPGGKISVGATCGVAVHDGLIEGKELVRRADLALYHGKKYEPGQTHFYYDTLERSNHARQIAVAEVKSALANQRICAGYQPIVRLEDKAIVGFEALMRLDTDSGVRMTASEVLPALLDPVLSREIGNRMLGFVCRDMSVMQAAHNGLRFVSVNATEADILSRDFAENFLATLRDKQIAPHSVALEVTETMLLVNDTRRAQRVLTTLHDAGVRIALDDFGTGFSSLSHLRDFPIDKVKIDRSFVETICSVHQNRMIVQALISMAHNLGIKVIAEGIETEDQRALLMQMGCHLGQGYLISTARTLREVTRPAATTGQHRAPPTDQRGRWKAPVPRAVNSR</sequence>
<dbReference type="InterPro" id="IPR001610">
    <property type="entry name" value="PAC"/>
</dbReference>
<dbReference type="Gene3D" id="3.20.20.450">
    <property type="entry name" value="EAL domain"/>
    <property type="match status" value="1"/>
</dbReference>
<organism evidence="5 6">
    <name type="scientific">Qipengyuania marisflavi</name>
    <dbReference type="NCBI Taxonomy" id="2486356"/>
    <lineage>
        <taxon>Bacteria</taxon>
        <taxon>Pseudomonadati</taxon>
        <taxon>Pseudomonadota</taxon>
        <taxon>Alphaproteobacteria</taxon>
        <taxon>Sphingomonadales</taxon>
        <taxon>Erythrobacteraceae</taxon>
        <taxon>Qipengyuania</taxon>
    </lineage>
</organism>
<dbReference type="InterPro" id="IPR000700">
    <property type="entry name" value="PAS-assoc_C"/>
</dbReference>
<evidence type="ECO:0000313" key="5">
    <source>
        <dbReference type="EMBL" id="TMM48387.1"/>
    </source>
</evidence>
<dbReference type="NCBIfam" id="TIGR00254">
    <property type="entry name" value="GGDEF"/>
    <property type="match status" value="1"/>
</dbReference>
<dbReference type="SUPFAM" id="SSF141868">
    <property type="entry name" value="EAL domain-like"/>
    <property type="match status" value="1"/>
</dbReference>
<dbReference type="CDD" id="cd00130">
    <property type="entry name" value="PAS"/>
    <property type="match status" value="1"/>
</dbReference>
<feature type="domain" description="GGDEF" evidence="4">
    <location>
        <begin position="99"/>
        <end position="233"/>
    </location>
</feature>
<accession>A0A5S3P5T1</accession>
<keyword evidence="6" id="KW-1185">Reference proteome</keyword>
<reference evidence="5 6" key="1">
    <citation type="submission" date="2019-05" db="EMBL/GenBank/DDBJ databases">
        <title>Erythrobacter marisflavi sp. nov., isolated from isolated from water of an estuary environment.</title>
        <authorList>
            <person name="Yoon J.-H."/>
        </authorList>
    </citation>
    <scope>NUCLEOTIDE SEQUENCE [LARGE SCALE GENOMIC DNA]</scope>
    <source>
        <strain evidence="5 6">KEM-5</strain>
    </source>
</reference>
<name>A0A5S3P5T1_9SPHN</name>
<dbReference type="InterPro" id="IPR052155">
    <property type="entry name" value="Biofilm_reg_signaling"/>
</dbReference>
<dbReference type="InterPro" id="IPR043128">
    <property type="entry name" value="Rev_trsase/Diguanyl_cyclase"/>
</dbReference>